<evidence type="ECO:0000259" key="1">
    <source>
        <dbReference type="Pfam" id="PF03478"/>
    </source>
</evidence>
<evidence type="ECO:0000313" key="3">
    <source>
        <dbReference type="Proteomes" id="UP000694251"/>
    </source>
</evidence>
<gene>
    <name evidence="2" type="ORF">ISN44_As07g013180</name>
</gene>
<organism evidence="2 3">
    <name type="scientific">Arabidopsis suecica</name>
    <name type="common">Swedish thale-cress</name>
    <name type="synonym">Cardaminopsis suecica</name>
    <dbReference type="NCBI Taxonomy" id="45249"/>
    <lineage>
        <taxon>Eukaryota</taxon>
        <taxon>Viridiplantae</taxon>
        <taxon>Streptophyta</taxon>
        <taxon>Embryophyta</taxon>
        <taxon>Tracheophyta</taxon>
        <taxon>Spermatophyta</taxon>
        <taxon>Magnoliopsida</taxon>
        <taxon>eudicotyledons</taxon>
        <taxon>Gunneridae</taxon>
        <taxon>Pentapetalae</taxon>
        <taxon>rosids</taxon>
        <taxon>malvids</taxon>
        <taxon>Brassicales</taxon>
        <taxon>Brassicaceae</taxon>
        <taxon>Camelineae</taxon>
        <taxon>Arabidopsis</taxon>
    </lineage>
</organism>
<reference evidence="2 3" key="1">
    <citation type="submission" date="2020-12" db="EMBL/GenBank/DDBJ databases">
        <title>Concerted genomic and epigenomic changes stabilize Arabidopsis allopolyploids.</title>
        <authorList>
            <person name="Chen Z."/>
        </authorList>
    </citation>
    <scope>NUCLEOTIDE SEQUENCE [LARGE SCALE GENOMIC DNA]</scope>
    <source>
        <strain evidence="2">As9502</strain>
        <tissue evidence="2">Leaf</tissue>
    </source>
</reference>
<dbReference type="PANTHER" id="PTHR47123">
    <property type="entry name" value="F-BOX PROTEIN SKIP23"/>
    <property type="match status" value="1"/>
</dbReference>
<dbReference type="Pfam" id="PF03478">
    <property type="entry name" value="Beta-prop_KIB1-4"/>
    <property type="match status" value="1"/>
</dbReference>
<dbReference type="InterPro" id="IPR051304">
    <property type="entry name" value="SCF_F-box_domain"/>
</dbReference>
<comment type="caution">
    <text evidence="2">The sequence shown here is derived from an EMBL/GenBank/DDBJ whole genome shotgun (WGS) entry which is preliminary data.</text>
</comment>
<keyword evidence="3" id="KW-1185">Reference proteome</keyword>
<sequence length="375" mass="42922">MVDCDWSNLPEDLLHFIADRLFSVVELKRFSSICKPWRSSVSDVNRSNPFPSRPLIHFNPIPPSETLQDDDDSDNFEPGAFLSRAAFFRVTLSSSSSKGWMIKSDVDINSGKFRLLNPLSRFPLRNSSESINLLEFTVSEIREAYAVLDHANGRFATPEFEKSALVKVKEGEDHHHGVLGIGCDGNINYWDGNVLKELEQMGDHFSDIIVHKGVTYVLDSRGIVWCINSDLEISRYETSLDENITNGCWEDLRFVECCEELYIVDRLSEEIPLKRGAVDLFHYSRTVGFKVYKMDEELAKWIEVTTLRDNAFVMATDTCFSVLAHEFYGCLPNSIYFTENRWPMVFELKNGNGSIITRKSESSKSSFEMFFPSFL</sequence>
<accession>A0A8T2C070</accession>
<name>A0A8T2C070_ARASU</name>
<feature type="domain" description="KIB1-4 beta-propeller" evidence="1">
    <location>
        <begin position="94"/>
        <end position="343"/>
    </location>
</feature>
<dbReference type="InterPro" id="IPR005174">
    <property type="entry name" value="KIB1-4_b-propeller"/>
</dbReference>
<dbReference type="OrthoDB" id="638130at2759"/>
<dbReference type="PANTHER" id="PTHR47123:SF25">
    <property type="entry name" value="F-BOX PROTEIN"/>
    <property type="match status" value="1"/>
</dbReference>
<dbReference type="EMBL" id="JAEFBJ010000007">
    <property type="protein sequence ID" value="KAG7589001.1"/>
    <property type="molecule type" value="Genomic_DNA"/>
</dbReference>
<protein>
    <submittedName>
        <fullName evidence="2">F-box-like domain superfamily</fullName>
    </submittedName>
</protein>
<dbReference type="AlphaFoldDB" id="A0A8T2C070"/>
<evidence type="ECO:0000313" key="2">
    <source>
        <dbReference type="EMBL" id="KAG7589001.1"/>
    </source>
</evidence>
<dbReference type="Proteomes" id="UP000694251">
    <property type="component" value="Chromosome 7"/>
</dbReference>
<proteinExistence type="predicted"/>